<evidence type="ECO:0000256" key="4">
    <source>
        <dbReference type="ARBA" id="ARBA00023139"/>
    </source>
</evidence>
<organism evidence="7 8">
    <name type="scientific">Lederbergia ruris</name>
    <dbReference type="NCBI Taxonomy" id="217495"/>
    <lineage>
        <taxon>Bacteria</taxon>
        <taxon>Bacillati</taxon>
        <taxon>Bacillota</taxon>
        <taxon>Bacilli</taxon>
        <taxon>Bacillales</taxon>
        <taxon>Bacillaceae</taxon>
        <taxon>Lederbergia</taxon>
    </lineage>
</organism>
<comment type="caution">
    <text evidence="7">The sequence shown here is derived from an EMBL/GenBank/DDBJ whole genome shotgun (WGS) entry which is preliminary data.</text>
</comment>
<dbReference type="InterPro" id="IPR050490">
    <property type="entry name" value="Bact_solute-bd_prot1"/>
</dbReference>
<protein>
    <submittedName>
        <fullName evidence="7">Uncharacterized protein</fullName>
    </submittedName>
</protein>
<evidence type="ECO:0000313" key="8">
    <source>
        <dbReference type="Proteomes" id="UP000679950"/>
    </source>
</evidence>
<dbReference type="PANTHER" id="PTHR43649:SF33">
    <property type="entry name" value="POLYGALACTURONAN_RHAMNOGALACTURONAN-BINDING PROTEIN YTCQ"/>
    <property type="match status" value="1"/>
</dbReference>
<keyword evidence="2 6" id="KW-0732">Signal</keyword>
<feature type="chain" id="PRO_5045513471" evidence="6">
    <location>
        <begin position="26"/>
        <end position="435"/>
    </location>
</feature>
<keyword evidence="8" id="KW-1185">Reference proteome</keyword>
<keyword evidence="1" id="KW-1003">Cell membrane</keyword>
<keyword evidence="3" id="KW-0472">Membrane</keyword>
<dbReference type="Pfam" id="PF13416">
    <property type="entry name" value="SBP_bac_8"/>
    <property type="match status" value="1"/>
</dbReference>
<evidence type="ECO:0000256" key="3">
    <source>
        <dbReference type="ARBA" id="ARBA00023136"/>
    </source>
</evidence>
<evidence type="ECO:0000256" key="6">
    <source>
        <dbReference type="SAM" id="SignalP"/>
    </source>
</evidence>
<dbReference type="SUPFAM" id="SSF53850">
    <property type="entry name" value="Periplasmic binding protein-like II"/>
    <property type="match status" value="1"/>
</dbReference>
<reference evidence="7 8" key="1">
    <citation type="submission" date="2021-03" db="EMBL/GenBank/DDBJ databases">
        <title>Antimicrobial resistance genes in bacteria isolated from Japanese honey, and their potential for conferring macrolide and lincosamide resistance in the American foulbrood pathogen Paenibacillus larvae.</title>
        <authorList>
            <person name="Okamoto M."/>
            <person name="Kumagai M."/>
            <person name="Kanamori H."/>
            <person name="Takamatsu D."/>
        </authorList>
    </citation>
    <scope>NUCLEOTIDE SEQUENCE [LARGE SCALE GENOMIC DNA]</scope>
    <source>
        <strain evidence="7 8">J8TS2</strain>
    </source>
</reference>
<dbReference type="PANTHER" id="PTHR43649">
    <property type="entry name" value="ARABINOSE-BINDING PROTEIN-RELATED"/>
    <property type="match status" value="1"/>
</dbReference>
<feature type="signal peptide" evidence="6">
    <location>
        <begin position="1"/>
        <end position="25"/>
    </location>
</feature>
<keyword evidence="4" id="KW-0564">Palmitate</keyword>
<dbReference type="InterPro" id="IPR006059">
    <property type="entry name" value="SBP"/>
</dbReference>
<keyword evidence="5" id="KW-0449">Lipoprotein</keyword>
<gene>
    <name evidence="7" type="ORF">J8TS2_29630</name>
</gene>
<evidence type="ECO:0000256" key="2">
    <source>
        <dbReference type="ARBA" id="ARBA00022729"/>
    </source>
</evidence>
<dbReference type="RefSeq" id="WP_158321699.1">
    <property type="nucleotide sequence ID" value="NZ_BORB01000027.1"/>
</dbReference>
<dbReference type="Proteomes" id="UP000679950">
    <property type="component" value="Unassembled WGS sequence"/>
</dbReference>
<evidence type="ECO:0000256" key="5">
    <source>
        <dbReference type="ARBA" id="ARBA00023288"/>
    </source>
</evidence>
<dbReference type="PROSITE" id="PS51257">
    <property type="entry name" value="PROKAR_LIPOPROTEIN"/>
    <property type="match status" value="1"/>
</dbReference>
<sequence length="435" mass="49671">MKKLFMIAAVASVIALLGACSGKKADLTVTSFTDELQDVIDVFEEKYDVTVDLQIIPTENYTTTLRPSLESGKGAPDIFTGEIVYLKDWVEQDYWETLSQDPYNVQDWESDYMDYVFDLGKNEDGEVKAVSWQTTPGGIYYRRSIAKEVLGTDDPEEIGKRFSTMEGLMEVAEEMKANNYRLFPDEGSIQPYTDGQDPQPWVNENNELVMTEARLSYFDYAKEFRDKKYTALAPAWSPAWYESFNGPISYNKGWDEIEEDEKDSDKTEVFAVSLPTWGLHSVLKEHATETAGDWAVTNGPTPYFQGGTWIGMYKDSKNKDLAFKFIEMLVHDEDFLEDWVKETGDVLSYLPVTEKVKGDFSDEFLAGQNNYEFFLEEAEKIDASIITKYDQSIGDLFGTEVGNYVEGKTTKEEAIKEFYKQVKNAYPDIKVPDEK</sequence>
<evidence type="ECO:0000256" key="1">
    <source>
        <dbReference type="ARBA" id="ARBA00022475"/>
    </source>
</evidence>
<name>A0ABQ4KNA0_9BACI</name>
<proteinExistence type="predicted"/>
<dbReference type="Gene3D" id="3.40.190.10">
    <property type="entry name" value="Periplasmic binding protein-like II"/>
    <property type="match status" value="1"/>
</dbReference>
<dbReference type="EMBL" id="BORB01000027">
    <property type="protein sequence ID" value="GIN58644.1"/>
    <property type="molecule type" value="Genomic_DNA"/>
</dbReference>
<evidence type="ECO:0000313" key="7">
    <source>
        <dbReference type="EMBL" id="GIN58644.1"/>
    </source>
</evidence>
<accession>A0ABQ4KNA0</accession>